<evidence type="ECO:0000313" key="5">
    <source>
        <dbReference type="EMBL" id="VAX29281.1"/>
    </source>
</evidence>
<dbReference type="GO" id="GO:1990904">
    <property type="term" value="C:ribonucleoprotein complex"/>
    <property type="evidence" value="ECO:0007669"/>
    <property type="project" value="UniProtKB-KW"/>
</dbReference>
<feature type="domain" description="KOW" evidence="4">
    <location>
        <begin position="9"/>
        <end position="36"/>
    </location>
</feature>
<sequence length="111" mass="12761">MRIILEKTKIKKDDIVQVVSGREKGKRGKVLSLLPQENRILVEKLNMYKRHLKGDGKTQQAGIVEREGKMHISNVALYCDKCGKGVRVKRKKLEDGKRVRVCVKCEEVMDK</sequence>
<accession>A0A3B1CS07</accession>
<dbReference type="InterPro" id="IPR008991">
    <property type="entry name" value="Translation_prot_SH3-like_sf"/>
</dbReference>
<dbReference type="NCBIfam" id="TIGR01079">
    <property type="entry name" value="rplX_bact"/>
    <property type="match status" value="1"/>
</dbReference>
<reference evidence="5" key="1">
    <citation type="submission" date="2018-06" db="EMBL/GenBank/DDBJ databases">
        <authorList>
            <person name="Zhirakovskaya E."/>
        </authorList>
    </citation>
    <scope>NUCLEOTIDE SEQUENCE</scope>
</reference>
<gene>
    <name evidence="5" type="ORF">MNBD_NITROSPINAE05-1403</name>
</gene>
<dbReference type="GO" id="GO:0003735">
    <property type="term" value="F:structural constituent of ribosome"/>
    <property type="evidence" value="ECO:0007669"/>
    <property type="project" value="InterPro"/>
</dbReference>
<evidence type="ECO:0000256" key="2">
    <source>
        <dbReference type="ARBA" id="ARBA00022980"/>
    </source>
</evidence>
<organism evidence="5">
    <name type="scientific">hydrothermal vent metagenome</name>
    <dbReference type="NCBI Taxonomy" id="652676"/>
    <lineage>
        <taxon>unclassified sequences</taxon>
        <taxon>metagenomes</taxon>
        <taxon>ecological metagenomes</taxon>
    </lineage>
</organism>
<dbReference type="CDD" id="cd06089">
    <property type="entry name" value="KOW_RPL26"/>
    <property type="match status" value="1"/>
</dbReference>
<dbReference type="InterPro" id="IPR005825">
    <property type="entry name" value="Ribosomal_uL24_CS"/>
</dbReference>
<dbReference type="InterPro" id="IPR014722">
    <property type="entry name" value="Rib_uL2_dom2"/>
</dbReference>
<proteinExistence type="inferred from homology"/>
<keyword evidence="2 5" id="KW-0689">Ribosomal protein</keyword>
<dbReference type="GO" id="GO:0005840">
    <property type="term" value="C:ribosome"/>
    <property type="evidence" value="ECO:0007669"/>
    <property type="project" value="UniProtKB-KW"/>
</dbReference>
<dbReference type="SUPFAM" id="SSF50104">
    <property type="entry name" value="Translation proteins SH3-like domain"/>
    <property type="match status" value="1"/>
</dbReference>
<evidence type="ECO:0000256" key="1">
    <source>
        <dbReference type="ARBA" id="ARBA00010618"/>
    </source>
</evidence>
<evidence type="ECO:0000256" key="3">
    <source>
        <dbReference type="ARBA" id="ARBA00023274"/>
    </source>
</evidence>
<dbReference type="Gene3D" id="2.30.30.30">
    <property type="match status" value="1"/>
</dbReference>
<keyword evidence="3" id="KW-0687">Ribonucleoprotein</keyword>
<dbReference type="SMART" id="SM00739">
    <property type="entry name" value="KOW"/>
    <property type="match status" value="1"/>
</dbReference>
<protein>
    <submittedName>
        <fullName evidence="5">LSU ribosomal protein L24p (L26e)</fullName>
    </submittedName>
</protein>
<dbReference type="InterPro" id="IPR003256">
    <property type="entry name" value="Ribosomal_uL24"/>
</dbReference>
<name>A0A3B1CS07_9ZZZZ</name>
<dbReference type="PROSITE" id="PS01108">
    <property type="entry name" value="RIBOSOMAL_L24"/>
    <property type="match status" value="1"/>
</dbReference>
<dbReference type="GO" id="GO:0003723">
    <property type="term" value="F:RNA binding"/>
    <property type="evidence" value="ECO:0007669"/>
    <property type="project" value="InterPro"/>
</dbReference>
<dbReference type="InterPro" id="IPR057264">
    <property type="entry name" value="Ribosomal_uL24_C"/>
</dbReference>
<evidence type="ECO:0000259" key="4">
    <source>
        <dbReference type="SMART" id="SM00739"/>
    </source>
</evidence>
<dbReference type="Pfam" id="PF00467">
    <property type="entry name" value="KOW"/>
    <property type="match status" value="1"/>
</dbReference>
<dbReference type="AlphaFoldDB" id="A0A3B1CS07"/>
<dbReference type="GO" id="GO:0006412">
    <property type="term" value="P:translation"/>
    <property type="evidence" value="ECO:0007669"/>
    <property type="project" value="InterPro"/>
</dbReference>
<dbReference type="HAMAP" id="MF_01326_B">
    <property type="entry name" value="Ribosomal_uL24_B"/>
    <property type="match status" value="1"/>
</dbReference>
<dbReference type="Pfam" id="PF17136">
    <property type="entry name" value="ribosomal_L24"/>
    <property type="match status" value="1"/>
</dbReference>
<dbReference type="InterPro" id="IPR041988">
    <property type="entry name" value="Ribosomal_uL24_KOW"/>
</dbReference>
<comment type="similarity">
    <text evidence="1">Belongs to the universal ribosomal protein uL24 family.</text>
</comment>
<dbReference type="InterPro" id="IPR005824">
    <property type="entry name" value="KOW"/>
</dbReference>
<dbReference type="EMBL" id="UOGG01000080">
    <property type="protein sequence ID" value="VAX29281.1"/>
    <property type="molecule type" value="Genomic_DNA"/>
</dbReference>
<dbReference type="PANTHER" id="PTHR12903">
    <property type="entry name" value="MITOCHONDRIAL RIBOSOMAL PROTEIN L24"/>
    <property type="match status" value="1"/>
</dbReference>